<name>M2RSJ3_ENTHI</name>
<evidence type="ECO:0000313" key="1">
    <source>
        <dbReference type="EMBL" id="EMD47505.1"/>
    </source>
</evidence>
<gene>
    <name evidence="1" type="ORF">EHI5A_112780</name>
</gene>
<dbReference type="Proteomes" id="UP000011755">
    <property type="component" value="Unassembled WGS sequence"/>
</dbReference>
<evidence type="ECO:0000313" key="2">
    <source>
        <dbReference type="Proteomes" id="UP000011755"/>
    </source>
</evidence>
<proteinExistence type="predicted"/>
<sequence>MLHINPSYSVEKVNEYFHIKECNFQLQKSFIKEMKLFPHLETKVRIASLTLKNPKYSFDLSEFTSLTSLSLNIKKHIRVNDFIRNKYHRFERVYVMMEGFVDINFINHIDQFNIRKVIIEFDKQEILESVIKNKKLLKRITFCYKECYCTISNDGIIHNKRLVDGFEITEKGFNNDTILQYYPEHIKINGFINKKIEMDFSSFTFIKSIKSTTSSICFNPPTPLTHLDSKYFYEISSLKELHLQ</sequence>
<organism evidence="1 2">
    <name type="scientific">Entamoeba histolytica KU27</name>
    <dbReference type="NCBI Taxonomy" id="885311"/>
    <lineage>
        <taxon>Eukaryota</taxon>
        <taxon>Amoebozoa</taxon>
        <taxon>Evosea</taxon>
        <taxon>Archamoebae</taxon>
        <taxon>Mastigamoebida</taxon>
        <taxon>Entamoebidae</taxon>
        <taxon>Entamoeba</taxon>
    </lineage>
</organism>
<dbReference type="AlphaFoldDB" id="M2RSJ3"/>
<accession>M2RSJ3</accession>
<dbReference type="VEuPathDB" id="AmoebaDB:EHI5A_112780"/>
<protein>
    <submittedName>
        <fullName evidence="1">Uncharacterized protein</fullName>
    </submittedName>
</protein>
<reference evidence="1 2" key="1">
    <citation type="submission" date="2013-02" db="EMBL/GenBank/DDBJ databases">
        <authorList>
            <person name="Hannick L."/>
            <person name="Zafar N."/>
            <person name="Lorenzi H."/>
            <person name="Ali I.A."/>
            <person name="Petri W.P."/>
            <person name="Caler E."/>
        </authorList>
    </citation>
    <scope>NUCLEOTIDE SEQUENCE [LARGE SCALE GENOMIC DNA]</scope>
    <source>
        <strain evidence="1 2">KU27</strain>
    </source>
</reference>
<dbReference type="OrthoDB" id="31628at2759"/>
<dbReference type="EMBL" id="KB444291">
    <property type="protein sequence ID" value="EMD47505.1"/>
    <property type="molecule type" value="Genomic_DNA"/>
</dbReference>